<keyword evidence="8" id="KW-1185">Reference proteome</keyword>
<dbReference type="InterPro" id="IPR050148">
    <property type="entry name" value="Terpene_synthase-like"/>
</dbReference>
<dbReference type="EnsemblPlants" id="MELO3C002517.2.1">
    <property type="protein sequence ID" value="MELO3C002517.2.1"/>
    <property type="gene ID" value="MELO3C002517.2"/>
</dbReference>
<reference evidence="7" key="1">
    <citation type="submission" date="2023-03" db="UniProtKB">
        <authorList>
            <consortium name="EnsemblPlants"/>
        </authorList>
    </citation>
    <scope>IDENTIFICATION</scope>
</reference>
<gene>
    <name evidence="9" type="primary">LOC103485759</name>
    <name evidence="7" type="synonym">103485759</name>
</gene>
<evidence type="ECO:0000313" key="7">
    <source>
        <dbReference type="EnsemblPlants" id="MELO3C002517.2.1"/>
    </source>
</evidence>
<dbReference type="SUPFAM" id="SSF48239">
    <property type="entry name" value="Terpenoid cyclases/Protein prenyltransferases"/>
    <property type="match status" value="1"/>
</dbReference>
<dbReference type="Pfam" id="PF03936">
    <property type="entry name" value="Terpene_synth_C"/>
    <property type="match status" value="1"/>
</dbReference>
<dbReference type="Gramene" id="MELO3C002517.2.1">
    <property type="protein sequence ID" value="MELO3C002517.2.1"/>
    <property type="gene ID" value="MELO3C002517.2"/>
</dbReference>
<evidence type="ECO:0000313" key="8">
    <source>
        <dbReference type="Proteomes" id="UP001652600"/>
    </source>
</evidence>
<dbReference type="KEGG" id="cmo:103485759"/>
<dbReference type="SUPFAM" id="SSF48576">
    <property type="entry name" value="Terpenoid synthases"/>
    <property type="match status" value="1"/>
</dbReference>
<name>A0A1S3B3I5_CUCME</name>
<dbReference type="InterPro" id="IPR005630">
    <property type="entry name" value="Terpene_synthase_metal-bd"/>
</dbReference>
<protein>
    <submittedName>
        <fullName evidence="9">(3S,6E)-nerolidol synthase 1-like</fullName>
    </submittedName>
</protein>
<evidence type="ECO:0000259" key="5">
    <source>
        <dbReference type="Pfam" id="PF01397"/>
    </source>
</evidence>
<dbReference type="Proteomes" id="UP001652600">
    <property type="component" value="Chromosome 12"/>
</dbReference>
<keyword evidence="2" id="KW-0479">Metal-binding</keyword>
<dbReference type="OrthoDB" id="1921927at2759"/>
<dbReference type="Gene3D" id="1.10.600.10">
    <property type="entry name" value="Farnesyl Diphosphate Synthase"/>
    <property type="match status" value="1"/>
</dbReference>
<dbReference type="PANTHER" id="PTHR31225">
    <property type="entry name" value="OS04G0344100 PROTEIN-RELATED"/>
    <property type="match status" value="1"/>
</dbReference>
<dbReference type="SFLD" id="SFLDG01019">
    <property type="entry name" value="Terpene_Cyclase_Like_1_C_Termi"/>
    <property type="match status" value="1"/>
</dbReference>
<dbReference type="Pfam" id="PF01397">
    <property type="entry name" value="Terpene_synth"/>
    <property type="match status" value="1"/>
</dbReference>
<dbReference type="InterPro" id="IPR034741">
    <property type="entry name" value="Terpene_cyclase-like_1_C"/>
</dbReference>
<accession>A0A1S3B3I5</accession>
<dbReference type="SFLD" id="SFLDS00005">
    <property type="entry name" value="Isoprenoid_Synthase_Type_I"/>
    <property type="match status" value="1"/>
</dbReference>
<sequence>MAFSAFVFCNSFVASLNIPQNNNFNPMNNPIINNPLLNKQIISLPHHSLLSTPLKPLHSKIQPSILTNGIEYGKGAIKGRILKDVLREIGDPWECLNLIDATQRLGIDYHFQEEIEAVLQRQYVLFNAVQFNPETDLHKAALLFRLFRQQGYLVSADVFKSFMDKKGKFKEDLREDIKGLSSLYEASHLCIHGDEIILEEAEIFSRRLLNARGEAELANFVRNTLSYPHHKSVVQLTTLNYFEDHMQCPNKWIHIFQDAAKMELYCSQRLRQNEVAQFMEWWKDTELGKELNFARDQPIKWYMASLVCLTDSFYSEQRIQLAKSITFIYLIDDLFDVFGTLDELTLFTEAVYRWDLAAAEGLPDCMKICLRSLFEVTDEISYQIYQKHSWNPIHFLHKAWAKLCKAFLVEAEWLSCGHSPSAEEYLKNGIVSTGIPLTLLHAFLLLGQQITDDTVQIVDDDLDIVSSTATVLRLWDDFGTAEDETQEGRDGSYLEYYMKENPSISYEETQQHTMKKISNAWKTLNRESLLSNQFPSKFNQACLNVARAVPLAYNYDRNKSIVSMENLVKKLLFSGMEM</sequence>
<evidence type="ECO:0000256" key="2">
    <source>
        <dbReference type="ARBA" id="ARBA00022723"/>
    </source>
</evidence>
<dbReference type="GO" id="GO:0010333">
    <property type="term" value="F:terpene synthase activity"/>
    <property type="evidence" value="ECO:0007669"/>
    <property type="project" value="InterPro"/>
</dbReference>
<dbReference type="AlphaFoldDB" id="A0A1S3B3I5"/>
<dbReference type="InterPro" id="IPR008930">
    <property type="entry name" value="Terpenoid_cyclase/PrenylTrfase"/>
</dbReference>
<dbReference type="GeneID" id="103485759"/>
<proteinExistence type="predicted"/>
<dbReference type="InterPro" id="IPR001906">
    <property type="entry name" value="Terpene_synth_N"/>
</dbReference>
<evidence type="ECO:0000256" key="1">
    <source>
        <dbReference type="ARBA" id="ARBA00001946"/>
    </source>
</evidence>
<dbReference type="InterPro" id="IPR036965">
    <property type="entry name" value="Terpene_synth_N_sf"/>
</dbReference>
<feature type="domain" description="Terpene synthase metal-binding" evidence="6">
    <location>
        <begin position="283"/>
        <end position="523"/>
    </location>
</feature>
<dbReference type="InterPro" id="IPR008949">
    <property type="entry name" value="Isoprenoid_synthase_dom_sf"/>
</dbReference>
<evidence type="ECO:0000259" key="6">
    <source>
        <dbReference type="Pfam" id="PF03936"/>
    </source>
</evidence>
<keyword evidence="3" id="KW-0460">Magnesium</keyword>
<reference evidence="9" key="2">
    <citation type="submission" date="2025-04" db="UniProtKB">
        <authorList>
            <consortium name="RefSeq"/>
        </authorList>
    </citation>
    <scope>IDENTIFICATION</scope>
</reference>
<dbReference type="GO" id="GO:0000287">
    <property type="term" value="F:magnesium ion binding"/>
    <property type="evidence" value="ECO:0007669"/>
    <property type="project" value="InterPro"/>
</dbReference>
<dbReference type="InParanoid" id="A0A1S3B3I5"/>
<feature type="domain" description="Terpene synthase N-terminal" evidence="5">
    <location>
        <begin position="91"/>
        <end position="212"/>
    </location>
</feature>
<keyword evidence="4" id="KW-0456">Lyase</keyword>
<dbReference type="Gene3D" id="1.50.10.130">
    <property type="entry name" value="Terpene synthase, N-terminal domain"/>
    <property type="match status" value="1"/>
</dbReference>
<dbReference type="SMR" id="A0A1S3B3I5"/>
<comment type="cofactor">
    <cofactor evidence="1">
        <name>Mg(2+)</name>
        <dbReference type="ChEBI" id="CHEBI:18420"/>
    </cofactor>
</comment>
<evidence type="ECO:0000313" key="9">
    <source>
        <dbReference type="RefSeq" id="XP_008441685.1"/>
    </source>
</evidence>
<dbReference type="eggNOG" id="ENOG502QTGK">
    <property type="taxonomic scope" value="Eukaryota"/>
</dbReference>
<evidence type="ECO:0000256" key="3">
    <source>
        <dbReference type="ARBA" id="ARBA00022842"/>
    </source>
</evidence>
<organism evidence="8 9">
    <name type="scientific">Cucumis melo</name>
    <name type="common">Muskmelon</name>
    <dbReference type="NCBI Taxonomy" id="3656"/>
    <lineage>
        <taxon>Eukaryota</taxon>
        <taxon>Viridiplantae</taxon>
        <taxon>Streptophyta</taxon>
        <taxon>Embryophyta</taxon>
        <taxon>Tracheophyta</taxon>
        <taxon>Spermatophyta</taxon>
        <taxon>Magnoliopsida</taxon>
        <taxon>eudicotyledons</taxon>
        <taxon>Gunneridae</taxon>
        <taxon>Pentapetalae</taxon>
        <taxon>rosids</taxon>
        <taxon>fabids</taxon>
        <taxon>Cucurbitales</taxon>
        <taxon>Cucurbitaceae</taxon>
        <taxon>Benincaseae</taxon>
        <taxon>Cucumis</taxon>
    </lineage>
</organism>
<dbReference type="GO" id="GO:0016114">
    <property type="term" value="P:terpenoid biosynthetic process"/>
    <property type="evidence" value="ECO:0007669"/>
    <property type="project" value="InterPro"/>
</dbReference>
<dbReference type="RefSeq" id="XP_008441685.1">
    <property type="nucleotide sequence ID" value="XM_008443463.1"/>
</dbReference>
<dbReference type="PANTHER" id="PTHR31225:SF0">
    <property type="entry name" value="S-(+)-LINALOOL SYNTHASE, CHLOROPLASTIC"/>
    <property type="match status" value="1"/>
</dbReference>
<evidence type="ECO:0000256" key="4">
    <source>
        <dbReference type="ARBA" id="ARBA00023239"/>
    </source>
</evidence>